<keyword evidence="2" id="KW-0812">Transmembrane</keyword>
<dbReference type="EMBL" id="JAPWIS010000017">
    <property type="protein sequence ID" value="MCZ4587700.1"/>
    <property type="molecule type" value="Genomic_DNA"/>
</dbReference>
<feature type="compositionally biased region" description="Basic and acidic residues" evidence="1">
    <location>
        <begin position="133"/>
        <end position="143"/>
    </location>
</feature>
<dbReference type="EMBL" id="CP130954">
    <property type="protein sequence ID" value="WLF51304.1"/>
    <property type="molecule type" value="Genomic_DNA"/>
</dbReference>
<keyword evidence="2" id="KW-0472">Membrane</keyword>
<dbReference type="RefSeq" id="WP_269592047.1">
    <property type="nucleotide sequence ID" value="NZ_CP130954.1"/>
</dbReference>
<feature type="region of interest" description="Disordered" evidence="1">
    <location>
        <begin position="131"/>
        <end position="156"/>
    </location>
</feature>
<dbReference type="AlphaFoldDB" id="A0AAX3YT22"/>
<evidence type="ECO:0000313" key="4">
    <source>
        <dbReference type="EMBL" id="WLF51304.1"/>
    </source>
</evidence>
<name>A0AAX3YT22_RHOOP</name>
<feature type="transmembrane region" description="Helical" evidence="2">
    <location>
        <begin position="56"/>
        <end position="77"/>
    </location>
</feature>
<reference evidence="3" key="1">
    <citation type="submission" date="2022-12" db="EMBL/GenBank/DDBJ databases">
        <authorList>
            <person name="Krivoruchko A.V."/>
            <person name="Elkin A."/>
        </authorList>
    </citation>
    <scope>NUCLEOTIDE SEQUENCE</scope>
    <source>
        <strain evidence="3">IEGM 249</strain>
    </source>
</reference>
<evidence type="ECO:0000256" key="1">
    <source>
        <dbReference type="SAM" id="MobiDB-lite"/>
    </source>
</evidence>
<dbReference type="Proteomes" id="UP001231166">
    <property type="component" value="Plasmid pRho-VOC14-C342"/>
</dbReference>
<dbReference type="Proteomes" id="UP001066327">
    <property type="component" value="Unassembled WGS sequence"/>
</dbReference>
<protein>
    <submittedName>
        <fullName evidence="4">Uncharacterized protein</fullName>
    </submittedName>
</protein>
<evidence type="ECO:0000313" key="5">
    <source>
        <dbReference type="Proteomes" id="UP001066327"/>
    </source>
</evidence>
<feature type="transmembrane region" description="Helical" evidence="2">
    <location>
        <begin position="29"/>
        <end position="49"/>
    </location>
</feature>
<geneLocation type="plasmid" evidence="4 6">
    <name>pRho-VOC14-C342</name>
</geneLocation>
<keyword evidence="2" id="KW-1133">Transmembrane helix</keyword>
<accession>A0AAX3YT22</accession>
<evidence type="ECO:0000256" key="2">
    <source>
        <dbReference type="SAM" id="Phobius"/>
    </source>
</evidence>
<sequence length="167" mass="18372">MSAILHAGAFVLAILLSIALVQTSLAVLTWWMALMISGLMNVPVALLAWADAPRWLIPLPLVAILGVLAFRLSAVAVEQHRRLQHLRRERDNARRPLRRPEAVEASAPAPTGWWDAPTAVAPAAEDVVVDDTVADRDTLDEGQRSSGCSSEDDKREFDELMRRNFSA</sequence>
<feature type="region of interest" description="Disordered" evidence="1">
    <location>
        <begin position="88"/>
        <end position="116"/>
    </location>
</feature>
<organism evidence="4 6">
    <name type="scientific">Rhodococcus opacus</name>
    <name type="common">Nocardia opaca</name>
    <dbReference type="NCBI Taxonomy" id="37919"/>
    <lineage>
        <taxon>Bacteria</taxon>
        <taxon>Bacillati</taxon>
        <taxon>Actinomycetota</taxon>
        <taxon>Actinomycetes</taxon>
        <taxon>Mycobacteriales</taxon>
        <taxon>Nocardiaceae</taxon>
        <taxon>Rhodococcus</taxon>
    </lineage>
</organism>
<proteinExistence type="predicted"/>
<keyword evidence="5" id="KW-1185">Reference proteome</keyword>
<gene>
    <name evidence="3" type="ORF">O4328_29100</name>
    <name evidence="4" type="ORF">Q5707_38740</name>
</gene>
<keyword evidence="4" id="KW-0614">Plasmid</keyword>
<reference evidence="4" key="2">
    <citation type="submission" date="2023-07" db="EMBL/GenBank/DDBJ databases">
        <title>Genomic analysis of Rhodococcus opacus VOC-14 with glycol ethers degradation activity.</title>
        <authorList>
            <person name="Narkevich D.A."/>
            <person name="Hlushen A.M."/>
            <person name="Akhremchuk A.E."/>
            <person name="Sikolenko M.A."/>
            <person name="Valentovich L.N."/>
        </authorList>
    </citation>
    <scope>NUCLEOTIDE SEQUENCE</scope>
    <source>
        <strain evidence="4">VOC-14</strain>
        <plasmid evidence="4">pRho-VOC14-C342</plasmid>
    </source>
</reference>
<evidence type="ECO:0000313" key="6">
    <source>
        <dbReference type="Proteomes" id="UP001231166"/>
    </source>
</evidence>
<evidence type="ECO:0000313" key="3">
    <source>
        <dbReference type="EMBL" id="MCZ4587700.1"/>
    </source>
</evidence>
<feature type="compositionally biased region" description="Basic and acidic residues" evidence="1">
    <location>
        <begin position="88"/>
        <end position="102"/>
    </location>
</feature>